<feature type="compositionally biased region" description="Low complexity" evidence="6">
    <location>
        <begin position="369"/>
        <end position="378"/>
    </location>
</feature>
<evidence type="ECO:0000256" key="5">
    <source>
        <dbReference type="PROSITE-ProRule" id="PRU01191"/>
    </source>
</evidence>
<comment type="similarity">
    <text evidence="5">Belongs to the GRAS family.</text>
</comment>
<gene>
    <name evidence="7" type="ORF">Tsubulata_038673</name>
</gene>
<accession>A0A9Q0FIM1</accession>
<evidence type="ECO:0000256" key="6">
    <source>
        <dbReference type="SAM" id="MobiDB-lite"/>
    </source>
</evidence>
<evidence type="ECO:0008006" key="9">
    <source>
        <dbReference type="Google" id="ProtNLM"/>
    </source>
</evidence>
<dbReference type="EMBL" id="JAKUCV010005192">
    <property type="protein sequence ID" value="KAJ4832133.1"/>
    <property type="molecule type" value="Genomic_DNA"/>
</dbReference>
<comment type="caution">
    <text evidence="7">The sequence shown here is derived from an EMBL/GenBank/DDBJ whole genome shotgun (WGS) entry which is preliminary data.</text>
</comment>
<evidence type="ECO:0000256" key="2">
    <source>
        <dbReference type="ARBA" id="ARBA00023015"/>
    </source>
</evidence>
<evidence type="ECO:0000256" key="3">
    <source>
        <dbReference type="ARBA" id="ARBA00023163"/>
    </source>
</evidence>
<reference evidence="7" key="2">
    <citation type="journal article" date="2023" name="Plants (Basel)">
        <title>Annotation of the Turnera subulata (Passifloraceae) Draft Genome Reveals the S-Locus Evolved after the Divergence of Turneroideae from Passifloroideae in a Stepwise Manner.</title>
        <authorList>
            <person name="Henning P.M."/>
            <person name="Roalson E.H."/>
            <person name="Mir W."/>
            <person name="McCubbin A.G."/>
            <person name="Shore J.S."/>
        </authorList>
    </citation>
    <scope>NUCLEOTIDE SEQUENCE</scope>
    <source>
        <strain evidence="7">F60SS</strain>
    </source>
</reference>
<feature type="compositionally biased region" description="Polar residues" evidence="6">
    <location>
        <begin position="168"/>
        <end position="180"/>
    </location>
</feature>
<comment type="subcellular location">
    <subcellularLocation>
        <location evidence="1">Nucleus</location>
    </subcellularLocation>
</comment>
<feature type="region of interest" description="Leucine repeat II (LRII)" evidence="5">
    <location>
        <begin position="548"/>
        <end position="580"/>
    </location>
</feature>
<dbReference type="InterPro" id="IPR005202">
    <property type="entry name" value="TF_GRAS"/>
</dbReference>
<name>A0A9Q0FIM1_9ROSI</name>
<proteinExistence type="inferred from homology"/>
<evidence type="ECO:0000256" key="1">
    <source>
        <dbReference type="ARBA" id="ARBA00004123"/>
    </source>
</evidence>
<dbReference type="Pfam" id="PF03514">
    <property type="entry name" value="GRAS"/>
    <property type="match status" value="1"/>
</dbReference>
<feature type="region of interest" description="Leucine repeat I (LRI)" evidence="5">
    <location>
        <begin position="388"/>
        <end position="448"/>
    </location>
</feature>
<keyword evidence="4" id="KW-0539">Nucleus</keyword>
<feature type="compositionally biased region" description="Low complexity" evidence="6">
    <location>
        <begin position="154"/>
        <end position="167"/>
    </location>
</feature>
<feature type="region of interest" description="Disordered" evidence="6">
    <location>
        <begin position="350"/>
        <end position="380"/>
    </location>
</feature>
<keyword evidence="2" id="KW-0805">Transcription regulation</keyword>
<reference evidence="7" key="1">
    <citation type="submission" date="2022-02" db="EMBL/GenBank/DDBJ databases">
        <authorList>
            <person name="Henning P.M."/>
            <person name="McCubbin A.G."/>
            <person name="Shore J.S."/>
        </authorList>
    </citation>
    <scope>NUCLEOTIDE SEQUENCE</scope>
    <source>
        <strain evidence="7">F60SS</strain>
        <tissue evidence="7">Leaves</tissue>
    </source>
</reference>
<feature type="region of interest" description="Disordered" evidence="6">
    <location>
        <begin position="136"/>
        <end position="192"/>
    </location>
</feature>
<feature type="region of interest" description="SAW" evidence="5">
    <location>
        <begin position="686"/>
        <end position="761"/>
    </location>
</feature>
<feature type="region of interest" description="VHIID" evidence="5">
    <location>
        <begin position="467"/>
        <end position="532"/>
    </location>
</feature>
<keyword evidence="3" id="KW-0804">Transcription</keyword>
<feature type="compositionally biased region" description="Basic and acidic residues" evidence="6">
    <location>
        <begin position="350"/>
        <end position="368"/>
    </location>
</feature>
<keyword evidence="8" id="KW-1185">Reference proteome</keyword>
<feature type="region of interest" description="Disordered" evidence="6">
    <location>
        <begin position="59"/>
        <end position="82"/>
    </location>
</feature>
<feature type="short sequence motif" description="VHIID" evidence="5">
    <location>
        <begin position="498"/>
        <end position="502"/>
    </location>
</feature>
<dbReference type="PANTHER" id="PTHR31636">
    <property type="entry name" value="OSJNBA0084A10.13 PROTEIN-RELATED"/>
    <property type="match status" value="1"/>
</dbReference>
<evidence type="ECO:0000313" key="8">
    <source>
        <dbReference type="Proteomes" id="UP001141552"/>
    </source>
</evidence>
<dbReference type="OrthoDB" id="47276at2759"/>
<comment type="caution">
    <text evidence="5">Lacks conserved residue(s) required for the propagation of feature annotation.</text>
</comment>
<dbReference type="PROSITE" id="PS50985">
    <property type="entry name" value="GRAS"/>
    <property type="match status" value="1"/>
</dbReference>
<dbReference type="AlphaFoldDB" id="A0A9Q0FIM1"/>
<dbReference type="Proteomes" id="UP001141552">
    <property type="component" value="Unassembled WGS sequence"/>
</dbReference>
<dbReference type="GO" id="GO:0005634">
    <property type="term" value="C:nucleus"/>
    <property type="evidence" value="ECO:0007669"/>
    <property type="project" value="UniProtKB-SubCell"/>
</dbReference>
<organism evidence="7 8">
    <name type="scientific">Turnera subulata</name>
    <dbReference type="NCBI Taxonomy" id="218843"/>
    <lineage>
        <taxon>Eukaryota</taxon>
        <taxon>Viridiplantae</taxon>
        <taxon>Streptophyta</taxon>
        <taxon>Embryophyta</taxon>
        <taxon>Tracheophyta</taxon>
        <taxon>Spermatophyta</taxon>
        <taxon>Magnoliopsida</taxon>
        <taxon>eudicotyledons</taxon>
        <taxon>Gunneridae</taxon>
        <taxon>Pentapetalae</taxon>
        <taxon>rosids</taxon>
        <taxon>fabids</taxon>
        <taxon>Malpighiales</taxon>
        <taxon>Passifloraceae</taxon>
        <taxon>Turnera</taxon>
    </lineage>
</organism>
<evidence type="ECO:0000256" key="4">
    <source>
        <dbReference type="ARBA" id="ARBA00023242"/>
    </source>
</evidence>
<sequence>MGSFSGFNGFSGSTNGFKFAAEGALPNPTQNSNFGDGFTLDDPSLGLDFSFLDSSAALPERDGGQAAQPSAPVMYGSPSSDGDASDPIFNYINQILMEEDLEKKPCMFHDPLALQATEKSLYDVISVPHPPTVPQQSPFYGDQFLVDSPDDGLSSSTSEYSSNSSFSPNTGTATVTSVEPQSRGDVAESKPSFMQMPVPSNFVFQSTAKPKSKSSLLNGLASNANRALRSKILVPTLFNDRDLALQFKKGAEEANKFLPKGNQLVVDLESSVPTPPQLKEKDPNLVARAEQEYSPASFWGKKNREREVCDIGEERSNKQSAVFGDEVELSELFDSMFICDKERWPPSCIHDHDHHGESGKAAQHDGHTNRSSGGNNRVNRLRNKKEVVDLDTLLILCAQAVSTDDFRTANELLKQIRRHSSPLGDASQRLAHYFANGLEARVAGSGTHVYSSLSTDKTTAADTLEAYQAYISACPFMKMAIIFANHNILRLAENAATLHIIDFGILYGFQWPTLIYHLSKRPGGSPKLRITGIELPQSGFRPAERVQETGRRLAKYCKRHNVPFEFNAVAQKWDNIKIDDLKINSGEVVAVNCLYRFKNLLDETVLVESPRDIVLDLVTKIKPDIFTHGVVNGSYNAPFFVARFREAMFHFTTLFDMCDAIMPREDQMRLKFEKEFYGREIMNIIACEGSERVERPEPYKQWHFRNTRAGLKQLPLNPAVLKDLKRKVRAGYHDDFVVDEDGHWMLQGWKGRIVFASSVWVPANDNDKTW</sequence>
<evidence type="ECO:0000313" key="7">
    <source>
        <dbReference type="EMBL" id="KAJ4832133.1"/>
    </source>
</evidence>
<protein>
    <recommendedName>
        <fullName evidence="9">Scarecrow-like protein 14</fullName>
    </recommendedName>
</protein>